<evidence type="ECO:0000256" key="1">
    <source>
        <dbReference type="SAM" id="MobiDB-lite"/>
    </source>
</evidence>
<feature type="region of interest" description="Disordered" evidence="1">
    <location>
        <begin position="16"/>
        <end position="55"/>
    </location>
</feature>
<dbReference type="InterPro" id="IPR011044">
    <property type="entry name" value="Quino_amine_DH_bsu"/>
</dbReference>
<feature type="signal peptide" evidence="2">
    <location>
        <begin position="1"/>
        <end position="15"/>
    </location>
</feature>
<dbReference type="STRING" id="52770.BSZ40_02325"/>
<sequence>MLAAGLTLAACAANAAPQAGTPPGPHPTFGPNGSSAASPSASPTAADGEKIPGPRIVLATPTGIDTRDSQSGQMLSFIRRPLISALSDGGDGSSVIYTETDQFGVFDSGLYLRFDVNGAHYNTDTPLLTKHFYPAPRAGQVTTNLGVLTLFADGTGQAFARPVGSYLNPDAAFPPLQAQSPHAGFAVWVGGDFLLTQGDRSGATGVQVIRDGQPVGELVDCPQAQAGAPGAGTDHGHVYVVGCQGAFLMYREGELHRVPLPGPAAVARLTDLAGSYNSPWVLARVEGDTTPSTQIALIDTRDDSIKLLEVSSPIGAESLARGPGHEGLALTADGQLLIIDPERAATVDQVPVFSAPAGGREPAAPLLQAYGEQAFLLSPARDEVVVLDIASRQIKTRIADLDEIIDMEVVDTLGDMQPVPA</sequence>
<feature type="compositionally biased region" description="Low complexity" evidence="1">
    <location>
        <begin position="29"/>
        <end position="46"/>
    </location>
</feature>
<dbReference type="EMBL" id="MQVS01000002">
    <property type="protein sequence ID" value="OKL52339.1"/>
    <property type="molecule type" value="Genomic_DNA"/>
</dbReference>
<reference evidence="4" key="1">
    <citation type="submission" date="2016-12" db="EMBL/GenBank/DDBJ databases">
        <authorList>
            <person name="Meng X."/>
        </authorList>
    </citation>
    <scope>NUCLEOTIDE SEQUENCE [LARGE SCALE GENOMIC DNA]</scope>
    <source>
        <strain evidence="4">DSM 20732</strain>
    </source>
</reference>
<dbReference type="SUPFAM" id="SSF50969">
    <property type="entry name" value="YVTN repeat-like/Quinoprotein amine dehydrogenase"/>
    <property type="match status" value="1"/>
</dbReference>
<accession>A0A1Q5PY12</accession>
<proteinExistence type="predicted"/>
<dbReference type="AlphaFoldDB" id="A0A1Q5PY12"/>
<comment type="caution">
    <text evidence="3">The sequence shown here is derived from an EMBL/GenBank/DDBJ whole genome shotgun (WGS) entry which is preliminary data.</text>
</comment>
<gene>
    <name evidence="3" type="ORF">BSZ40_02325</name>
</gene>
<evidence type="ECO:0000313" key="3">
    <source>
        <dbReference type="EMBL" id="OKL52339.1"/>
    </source>
</evidence>
<dbReference type="InParanoid" id="A0A1Q5PY12"/>
<evidence type="ECO:0000256" key="2">
    <source>
        <dbReference type="SAM" id="SignalP"/>
    </source>
</evidence>
<evidence type="ECO:0000313" key="4">
    <source>
        <dbReference type="Proteomes" id="UP000185612"/>
    </source>
</evidence>
<keyword evidence="4" id="KW-1185">Reference proteome</keyword>
<name>A0A1Q5PY12_9ACTO</name>
<keyword evidence="2" id="KW-0732">Signal</keyword>
<organism evidence="3 4">
    <name type="scientific">Buchananella hordeovulneris</name>
    <dbReference type="NCBI Taxonomy" id="52770"/>
    <lineage>
        <taxon>Bacteria</taxon>
        <taxon>Bacillati</taxon>
        <taxon>Actinomycetota</taxon>
        <taxon>Actinomycetes</taxon>
        <taxon>Actinomycetales</taxon>
        <taxon>Actinomycetaceae</taxon>
        <taxon>Buchananella</taxon>
    </lineage>
</organism>
<feature type="chain" id="PRO_5012254085" evidence="2">
    <location>
        <begin position="16"/>
        <end position="421"/>
    </location>
</feature>
<protein>
    <submittedName>
        <fullName evidence="3">Uncharacterized protein</fullName>
    </submittedName>
</protein>
<dbReference type="Proteomes" id="UP000185612">
    <property type="component" value="Unassembled WGS sequence"/>
</dbReference>